<protein>
    <submittedName>
        <fullName evidence="4">Gfo/Idh/MocA family oxidoreductase</fullName>
    </submittedName>
</protein>
<keyword evidence="1" id="KW-0560">Oxidoreductase</keyword>
<feature type="domain" description="GFO/IDH/MocA-like oxidoreductase" evidence="3">
    <location>
        <begin position="148"/>
        <end position="269"/>
    </location>
</feature>
<dbReference type="Pfam" id="PF22725">
    <property type="entry name" value="GFO_IDH_MocA_C3"/>
    <property type="match status" value="1"/>
</dbReference>
<evidence type="ECO:0000256" key="1">
    <source>
        <dbReference type="ARBA" id="ARBA00023002"/>
    </source>
</evidence>
<dbReference type="InterPro" id="IPR050463">
    <property type="entry name" value="Gfo/Idh/MocA_oxidrdct_glycsds"/>
</dbReference>
<feature type="domain" description="Gfo/Idh/MocA-like oxidoreductase N-terminal" evidence="2">
    <location>
        <begin position="19"/>
        <end position="138"/>
    </location>
</feature>
<keyword evidence="5" id="KW-1185">Reference proteome</keyword>
<gene>
    <name evidence="4" type="ORF">D7Z94_07380</name>
</gene>
<dbReference type="GO" id="GO:0000166">
    <property type="term" value="F:nucleotide binding"/>
    <property type="evidence" value="ECO:0007669"/>
    <property type="project" value="InterPro"/>
</dbReference>
<dbReference type="InterPro" id="IPR036291">
    <property type="entry name" value="NAD(P)-bd_dom_sf"/>
</dbReference>
<evidence type="ECO:0000313" key="5">
    <source>
        <dbReference type="Proteomes" id="UP000276603"/>
    </source>
</evidence>
<dbReference type="SUPFAM" id="SSF51735">
    <property type="entry name" value="NAD(P)-binding Rossmann-fold domains"/>
    <property type="match status" value="1"/>
</dbReference>
<evidence type="ECO:0000259" key="3">
    <source>
        <dbReference type="Pfam" id="PF22725"/>
    </source>
</evidence>
<dbReference type="PANTHER" id="PTHR43818:SF11">
    <property type="entry name" value="BCDNA.GH03377"/>
    <property type="match status" value="1"/>
</dbReference>
<evidence type="ECO:0000259" key="2">
    <source>
        <dbReference type="Pfam" id="PF01408"/>
    </source>
</evidence>
<proteinExistence type="predicted"/>
<comment type="caution">
    <text evidence="4">The sequence shown here is derived from an EMBL/GenBank/DDBJ whole genome shotgun (WGS) entry which is preliminary data.</text>
</comment>
<reference evidence="4 5" key="1">
    <citation type="submission" date="2018-10" db="EMBL/GenBank/DDBJ databases">
        <title>Ulvibacterium marinum gen. nov., sp. nov., a novel marine bacterium of the family Flavobacteriaceae, isolated from a culture of the green alga Ulva prolifera.</title>
        <authorList>
            <person name="Zhang Z."/>
        </authorList>
    </citation>
    <scope>NUCLEOTIDE SEQUENCE [LARGE SCALE GENOMIC DNA]</scope>
    <source>
        <strain evidence="4 5">CCMM003</strain>
    </source>
</reference>
<dbReference type="Proteomes" id="UP000276603">
    <property type="component" value="Unassembled WGS sequence"/>
</dbReference>
<name>A0A3B0C8D7_9FLAO</name>
<dbReference type="GO" id="GO:0016491">
    <property type="term" value="F:oxidoreductase activity"/>
    <property type="evidence" value="ECO:0007669"/>
    <property type="project" value="UniProtKB-KW"/>
</dbReference>
<dbReference type="Pfam" id="PF01408">
    <property type="entry name" value="GFO_IDH_MocA"/>
    <property type="match status" value="1"/>
</dbReference>
<accession>A0A3B0C8D7</accession>
<dbReference type="AlphaFoldDB" id="A0A3B0C8D7"/>
<dbReference type="InterPro" id="IPR000683">
    <property type="entry name" value="Gfo/Idh/MocA-like_OxRdtase_N"/>
</dbReference>
<evidence type="ECO:0000313" key="4">
    <source>
        <dbReference type="EMBL" id="RKN80781.1"/>
    </source>
</evidence>
<sequence>MFLIGIRHFIKVENDMKTIKIALIGAGYIADYHIRGLQCVPEVEIVAVVARTNESAQKFALKYGVAYSYSDVSKVANDPNIDGVIISTPNQFHAPYALDCLKNGKAVFLEKPMGINAQEGRQIGKVAKEYGQLVMVGHMWRFDTDTDYVKDAVASGKLGKIFKTKGYGIHENWGPSGWFTKKELAGGGALADMGVHAIDSIRYVLGDPKPVKVYARIATNFGEYDVDDTGILVITWDNGTESIIESGWWHPHMDGPEAGAGVFGTKGYASLFPTFLKITKGEESFEKIVPDLPKREEHCDQIIYTRQMEHFVECIRNKETPVPGILEGQIVLDIVDAAYESAKTGEVVHL</sequence>
<dbReference type="PANTHER" id="PTHR43818">
    <property type="entry name" value="BCDNA.GH03377"/>
    <property type="match status" value="1"/>
</dbReference>
<dbReference type="Gene3D" id="3.40.50.720">
    <property type="entry name" value="NAD(P)-binding Rossmann-like Domain"/>
    <property type="match status" value="1"/>
</dbReference>
<organism evidence="4 5">
    <name type="scientific">Ulvibacterium marinum</name>
    <dbReference type="NCBI Taxonomy" id="2419782"/>
    <lineage>
        <taxon>Bacteria</taxon>
        <taxon>Pseudomonadati</taxon>
        <taxon>Bacteroidota</taxon>
        <taxon>Flavobacteriia</taxon>
        <taxon>Flavobacteriales</taxon>
        <taxon>Flavobacteriaceae</taxon>
        <taxon>Ulvibacterium</taxon>
    </lineage>
</organism>
<dbReference type="SUPFAM" id="SSF55347">
    <property type="entry name" value="Glyceraldehyde-3-phosphate dehydrogenase-like, C-terminal domain"/>
    <property type="match status" value="1"/>
</dbReference>
<dbReference type="InterPro" id="IPR055170">
    <property type="entry name" value="GFO_IDH_MocA-like_dom"/>
</dbReference>
<dbReference type="EMBL" id="RBCJ01000002">
    <property type="protein sequence ID" value="RKN80781.1"/>
    <property type="molecule type" value="Genomic_DNA"/>
</dbReference>
<dbReference type="Gene3D" id="3.30.360.10">
    <property type="entry name" value="Dihydrodipicolinate Reductase, domain 2"/>
    <property type="match status" value="1"/>
</dbReference>